<dbReference type="PANTHER" id="PTHR43501:SF1">
    <property type="entry name" value="CYTOSOL NON-SPECIFIC DIPEPTIDASE"/>
    <property type="match status" value="1"/>
</dbReference>
<evidence type="ECO:0000313" key="2">
    <source>
        <dbReference type="EMBL" id="HIW93118.1"/>
    </source>
</evidence>
<proteinExistence type="predicted"/>
<accession>A0A9D1UMT2</accession>
<organism evidence="2 3">
    <name type="scientific">Candidatus Flavonifractor merdipullorum</name>
    <dbReference type="NCBI Taxonomy" id="2838590"/>
    <lineage>
        <taxon>Bacteria</taxon>
        <taxon>Bacillati</taxon>
        <taxon>Bacillota</taxon>
        <taxon>Clostridia</taxon>
        <taxon>Eubacteriales</taxon>
        <taxon>Oscillospiraceae</taxon>
        <taxon>Flavonifractor</taxon>
    </lineage>
</organism>
<dbReference type="InterPro" id="IPR001160">
    <property type="entry name" value="Peptidase_M20C"/>
</dbReference>
<dbReference type="PIRSF" id="PIRSF016599">
    <property type="entry name" value="Xaa-His_dipept"/>
    <property type="match status" value="1"/>
</dbReference>
<dbReference type="Pfam" id="PF07687">
    <property type="entry name" value="M20_dimer"/>
    <property type="match status" value="1"/>
</dbReference>
<dbReference type="GO" id="GO:0005829">
    <property type="term" value="C:cytosol"/>
    <property type="evidence" value="ECO:0007669"/>
    <property type="project" value="TreeGrafter"/>
</dbReference>
<sequence>MTELEALGGADAITTGILQVFGEISRHPHGSWHEEETEKDLMDLLTGMGLSPVRDETGNLMAEVPPTPGMEDRPLLILQGHMDMVCAVRPDSGFDPLTDAPVLQVSDGFLHTDGRSSLGADNDLGNAVVLWLLKKGIPHGPLRLLFTVAEEVGLAGAAKVSPAWLEGAWGLLNTDGFHYGRAIAGSAGGRRETYQRTVETFPCSGGQSVKLEISGGTGGHSGDDIHRGRLNAIQALAGFLNGRQCSVADFSGGTAHNAIPSRAEAVVVCPTGEDLSSLRQAWADFAVQTAEAHRETDPGLRFTAVETPLPARVWTADCTRNVLDFAATLFNGVYAMHPDFPAVPGASANVGKVETEGTAVTVKAFLRCARRAEEEILAARHDGNAEAHGFVRSALSSYPGWPGSKDDPLVRTVCDAFRQVEGREMEVSAVHVGLEPSVLGAKNPSMHMVSTGPDILDAHSVDERARLDTLPRYAALLAKTIERVKREE</sequence>
<evidence type="ECO:0000313" key="3">
    <source>
        <dbReference type="Proteomes" id="UP000824192"/>
    </source>
</evidence>
<dbReference type="AlphaFoldDB" id="A0A9D1UMT2"/>
<dbReference type="GO" id="GO:0070573">
    <property type="term" value="F:metallodipeptidase activity"/>
    <property type="evidence" value="ECO:0007669"/>
    <property type="project" value="TreeGrafter"/>
</dbReference>
<dbReference type="SUPFAM" id="SSF53187">
    <property type="entry name" value="Zn-dependent exopeptidases"/>
    <property type="match status" value="1"/>
</dbReference>
<dbReference type="InterPro" id="IPR036264">
    <property type="entry name" value="Bact_exopeptidase_dim_dom"/>
</dbReference>
<evidence type="ECO:0000259" key="1">
    <source>
        <dbReference type="Pfam" id="PF07687"/>
    </source>
</evidence>
<name>A0A9D1UMT2_9FIRM</name>
<reference evidence="2" key="2">
    <citation type="submission" date="2021-04" db="EMBL/GenBank/DDBJ databases">
        <authorList>
            <person name="Gilroy R."/>
        </authorList>
    </citation>
    <scope>NUCLEOTIDE SEQUENCE</scope>
    <source>
        <strain evidence="2">ChiGjej6B6-1540</strain>
    </source>
</reference>
<dbReference type="SUPFAM" id="SSF55031">
    <property type="entry name" value="Bacterial exopeptidase dimerisation domain"/>
    <property type="match status" value="1"/>
</dbReference>
<reference evidence="2" key="1">
    <citation type="journal article" date="2021" name="PeerJ">
        <title>Extensive microbial diversity within the chicken gut microbiome revealed by metagenomics and culture.</title>
        <authorList>
            <person name="Gilroy R."/>
            <person name="Ravi A."/>
            <person name="Getino M."/>
            <person name="Pursley I."/>
            <person name="Horton D.L."/>
            <person name="Alikhan N.F."/>
            <person name="Baker D."/>
            <person name="Gharbi K."/>
            <person name="Hall N."/>
            <person name="Watson M."/>
            <person name="Adriaenssens E.M."/>
            <person name="Foster-Nyarko E."/>
            <person name="Jarju S."/>
            <person name="Secka A."/>
            <person name="Antonio M."/>
            <person name="Oren A."/>
            <person name="Chaudhuri R.R."/>
            <person name="La Ragione R."/>
            <person name="Hildebrand F."/>
            <person name="Pallen M.J."/>
        </authorList>
    </citation>
    <scope>NUCLEOTIDE SEQUENCE</scope>
    <source>
        <strain evidence="2">ChiGjej6B6-1540</strain>
    </source>
</reference>
<dbReference type="Pfam" id="PF01546">
    <property type="entry name" value="Peptidase_M20"/>
    <property type="match status" value="1"/>
</dbReference>
<comment type="caution">
    <text evidence="2">The sequence shown here is derived from an EMBL/GenBank/DDBJ whole genome shotgun (WGS) entry which is preliminary data.</text>
</comment>
<dbReference type="Proteomes" id="UP000824192">
    <property type="component" value="Unassembled WGS sequence"/>
</dbReference>
<dbReference type="InterPro" id="IPR011650">
    <property type="entry name" value="Peptidase_M20_dimer"/>
</dbReference>
<dbReference type="PRINTS" id="PR00934">
    <property type="entry name" value="XHISDIPTASE"/>
</dbReference>
<dbReference type="EMBL" id="DXGA01000023">
    <property type="protein sequence ID" value="HIW93118.1"/>
    <property type="molecule type" value="Genomic_DNA"/>
</dbReference>
<gene>
    <name evidence="2" type="ORF">H9868_01115</name>
</gene>
<dbReference type="Gene3D" id="3.40.630.10">
    <property type="entry name" value="Zn peptidases"/>
    <property type="match status" value="2"/>
</dbReference>
<feature type="domain" description="Peptidase M20 dimerisation" evidence="1">
    <location>
        <begin position="209"/>
        <end position="290"/>
    </location>
</feature>
<dbReference type="InterPro" id="IPR002933">
    <property type="entry name" value="Peptidase_M20"/>
</dbReference>
<protein>
    <submittedName>
        <fullName evidence="2">M20/M25/M40 family metallo-hydrolase</fullName>
    </submittedName>
</protein>
<dbReference type="PANTHER" id="PTHR43501">
    <property type="entry name" value="CYTOSOL NON-SPECIFIC DIPEPTIDASE"/>
    <property type="match status" value="1"/>
</dbReference>
<dbReference type="GO" id="GO:0006508">
    <property type="term" value="P:proteolysis"/>
    <property type="evidence" value="ECO:0007669"/>
    <property type="project" value="InterPro"/>
</dbReference>